<reference evidence="2" key="1">
    <citation type="journal article" date="2022" name="Mol. Ecol. Resour.">
        <title>The genomes of chicory, endive, great burdock and yacon provide insights into Asteraceae palaeo-polyploidization history and plant inulin production.</title>
        <authorList>
            <person name="Fan W."/>
            <person name="Wang S."/>
            <person name="Wang H."/>
            <person name="Wang A."/>
            <person name="Jiang F."/>
            <person name="Liu H."/>
            <person name="Zhao H."/>
            <person name="Xu D."/>
            <person name="Zhang Y."/>
        </authorList>
    </citation>
    <scope>NUCLEOTIDE SEQUENCE [LARGE SCALE GENOMIC DNA]</scope>
    <source>
        <strain evidence="2">cv. Yunnan</strain>
    </source>
</reference>
<comment type="caution">
    <text evidence="1">The sequence shown here is derived from an EMBL/GenBank/DDBJ whole genome shotgun (WGS) entry which is preliminary data.</text>
</comment>
<name>A0ACB9JX45_9ASTR</name>
<protein>
    <submittedName>
        <fullName evidence="1">Uncharacterized protein</fullName>
    </submittedName>
</protein>
<evidence type="ECO:0000313" key="1">
    <source>
        <dbReference type="EMBL" id="KAI3824561.1"/>
    </source>
</evidence>
<keyword evidence="2" id="KW-1185">Reference proteome</keyword>
<accession>A0ACB9JX45</accession>
<reference evidence="1 2" key="2">
    <citation type="journal article" date="2022" name="Mol. Ecol. Resour.">
        <title>The genomes of chicory, endive, great burdock and yacon provide insights into Asteraceae paleo-polyploidization history and plant inulin production.</title>
        <authorList>
            <person name="Fan W."/>
            <person name="Wang S."/>
            <person name="Wang H."/>
            <person name="Wang A."/>
            <person name="Jiang F."/>
            <person name="Liu H."/>
            <person name="Zhao H."/>
            <person name="Xu D."/>
            <person name="Zhang Y."/>
        </authorList>
    </citation>
    <scope>NUCLEOTIDE SEQUENCE [LARGE SCALE GENOMIC DNA]</scope>
    <source>
        <strain evidence="2">cv. Yunnan</strain>
        <tissue evidence="1">Leaves</tissue>
    </source>
</reference>
<sequence length="503" mass="56686">MDRNYHDDQYYYEPCSNCGITGHWAQDCPRYNSHGGGPEHQSYQENYNQDYHPSGPPEQDNYQSELDVIRSDMKEMAKVVQAVVQKQESQDKAHQALVDLVANLTGIVGSLIKEVGKPCSAHQSSSSQTTNSAHLNDVSLQPSSDFSDVEHTPPLVVERVVEYSESESDHNQDLISQNNLKNKNVNKSLKIPFPSALLPLVFPPVLSERDPTQDERWEKFENHKINLPFLKELKENSDSVECLKGLSTRKRRHKCPEQVKLSVSVNAVFTGTFPQKLQDPGTPIISIHIGEIKLDRALLDLGASVSIIPGSLYDQHDFGPLQRVNTTMMLADQTPARPRGIVKDVIVKVGEFYYPVDFLVLDCVKNTEPTIILGRPFLATAQANINCAEGTVRMRFGAQKMSLKIFSNFPTPKANKCGSPEKVNHTVENACVMFDRSAEMKNGETPDNGKKRVRKRRRKGKKPRVHDVDQELFSLFMKAWRKLDDERNLSAGKEDCKHPTRPP</sequence>
<gene>
    <name evidence="1" type="ORF">L1987_06024</name>
</gene>
<proteinExistence type="predicted"/>
<organism evidence="1 2">
    <name type="scientific">Smallanthus sonchifolius</name>
    <dbReference type="NCBI Taxonomy" id="185202"/>
    <lineage>
        <taxon>Eukaryota</taxon>
        <taxon>Viridiplantae</taxon>
        <taxon>Streptophyta</taxon>
        <taxon>Embryophyta</taxon>
        <taxon>Tracheophyta</taxon>
        <taxon>Spermatophyta</taxon>
        <taxon>Magnoliopsida</taxon>
        <taxon>eudicotyledons</taxon>
        <taxon>Gunneridae</taxon>
        <taxon>Pentapetalae</taxon>
        <taxon>asterids</taxon>
        <taxon>campanulids</taxon>
        <taxon>Asterales</taxon>
        <taxon>Asteraceae</taxon>
        <taxon>Asteroideae</taxon>
        <taxon>Heliantheae alliance</taxon>
        <taxon>Millerieae</taxon>
        <taxon>Smallanthus</taxon>
    </lineage>
</organism>
<dbReference type="Proteomes" id="UP001056120">
    <property type="component" value="Linkage Group LG02"/>
</dbReference>
<evidence type="ECO:0000313" key="2">
    <source>
        <dbReference type="Proteomes" id="UP001056120"/>
    </source>
</evidence>
<dbReference type="EMBL" id="CM042019">
    <property type="protein sequence ID" value="KAI3824561.1"/>
    <property type="molecule type" value="Genomic_DNA"/>
</dbReference>